<gene>
    <name evidence="1" type="ORF">DSM106044_03069</name>
</gene>
<dbReference type="AlphaFoldDB" id="A0A4U8Q686"/>
<sequence>MNRKVVKRKAVKWKAVNMESSKIAGESAVRYGDKDENY</sequence>
<organism evidence="1 2">
    <name type="scientific">Robinsoniella peoriensis</name>
    <dbReference type="NCBI Taxonomy" id="180332"/>
    <lineage>
        <taxon>Bacteria</taxon>
        <taxon>Bacillati</taxon>
        <taxon>Bacillota</taxon>
        <taxon>Clostridia</taxon>
        <taxon>Lachnospirales</taxon>
        <taxon>Lachnospiraceae</taxon>
        <taxon>Robinsoniella</taxon>
    </lineage>
</organism>
<accession>A0A4U8Q686</accession>
<comment type="caution">
    <text evidence="1">The sequence shown here is derived from an EMBL/GenBank/DDBJ whole genome shotgun (WGS) entry which is preliminary data.</text>
</comment>
<protein>
    <submittedName>
        <fullName evidence="1">Uncharacterized protein</fullName>
    </submittedName>
</protein>
<dbReference type="Proteomes" id="UP000306509">
    <property type="component" value="Unassembled WGS sequence"/>
</dbReference>
<reference evidence="1 2" key="1">
    <citation type="journal article" date="2019" name="Anaerobe">
        <title>Detection of Robinsoniella peoriensis in multiple bone samples of a trauma patient.</title>
        <authorList>
            <person name="Schrottner P."/>
            <person name="Hartwich K."/>
            <person name="Bunk B."/>
            <person name="Schober I."/>
            <person name="Helbig S."/>
            <person name="Rudolph W.W."/>
            <person name="Gunzer F."/>
        </authorList>
    </citation>
    <scope>NUCLEOTIDE SEQUENCE [LARGE SCALE GENOMIC DNA]</scope>
    <source>
        <strain evidence="1 2">DSM 106044</strain>
    </source>
</reference>
<dbReference type="EMBL" id="QGQD01000060">
    <property type="protein sequence ID" value="TLC99978.1"/>
    <property type="molecule type" value="Genomic_DNA"/>
</dbReference>
<keyword evidence="2" id="KW-1185">Reference proteome</keyword>
<proteinExistence type="predicted"/>
<evidence type="ECO:0000313" key="2">
    <source>
        <dbReference type="Proteomes" id="UP000306509"/>
    </source>
</evidence>
<evidence type="ECO:0000313" key="1">
    <source>
        <dbReference type="EMBL" id="TLC99978.1"/>
    </source>
</evidence>
<name>A0A4U8Q686_9FIRM</name>